<dbReference type="PANTHER" id="PTHR39164:SF1">
    <property type="entry name" value="PROTEIN CCDC"/>
    <property type="match status" value="1"/>
</dbReference>
<dbReference type="InterPro" id="IPR058247">
    <property type="entry name" value="DUF1453"/>
</dbReference>
<keyword evidence="1" id="KW-0812">Transmembrane</keyword>
<organism evidence="2 3">
    <name type="scientific">Oceanobacillus kapialis</name>
    <dbReference type="NCBI Taxonomy" id="481353"/>
    <lineage>
        <taxon>Bacteria</taxon>
        <taxon>Bacillati</taxon>
        <taxon>Bacillota</taxon>
        <taxon>Bacilli</taxon>
        <taxon>Bacillales</taxon>
        <taxon>Bacillaceae</taxon>
        <taxon>Oceanobacillus</taxon>
    </lineage>
</organism>
<dbReference type="Pfam" id="PF07301">
    <property type="entry name" value="DUF1453"/>
    <property type="match status" value="1"/>
</dbReference>
<dbReference type="PIRSF" id="PIRSF021441">
    <property type="entry name" value="DUF1453"/>
    <property type="match status" value="1"/>
</dbReference>
<sequence>MFWLVASTIAAAFMAVAMIFVRLRGAKKPASVKKILLPPLFMSTGALMFIFPVFHISWSQFLEAIIVGMICSIFLVRASKFEIRDQAIYLIPSKSFVFILFGLLAFRIVLKLIIGDSISAGETSGMFFILAFGMIFTWRCCMLYKFIRLEKQLQVNAQ</sequence>
<dbReference type="PANTHER" id="PTHR39164">
    <property type="entry name" value="PROTEIN CCDC"/>
    <property type="match status" value="1"/>
</dbReference>
<keyword evidence="1" id="KW-1133">Transmembrane helix</keyword>
<dbReference type="EMBL" id="JBHUMX010000013">
    <property type="protein sequence ID" value="MFD2628486.1"/>
    <property type="molecule type" value="Genomic_DNA"/>
</dbReference>
<evidence type="ECO:0000313" key="2">
    <source>
        <dbReference type="EMBL" id="MFD2628486.1"/>
    </source>
</evidence>
<feature type="transmembrane region" description="Helical" evidence="1">
    <location>
        <begin position="35"/>
        <end position="54"/>
    </location>
</feature>
<feature type="transmembrane region" description="Helical" evidence="1">
    <location>
        <begin position="6"/>
        <end position="23"/>
    </location>
</feature>
<dbReference type="InterPro" id="IPR031306">
    <property type="entry name" value="CcdC"/>
</dbReference>
<gene>
    <name evidence="2" type="ORF">ACFSUN_06760</name>
</gene>
<evidence type="ECO:0000313" key="3">
    <source>
        <dbReference type="Proteomes" id="UP001597451"/>
    </source>
</evidence>
<feature type="transmembrane region" description="Helical" evidence="1">
    <location>
        <begin position="60"/>
        <end position="76"/>
    </location>
</feature>
<feature type="transmembrane region" description="Helical" evidence="1">
    <location>
        <begin position="126"/>
        <end position="147"/>
    </location>
</feature>
<evidence type="ECO:0000256" key="1">
    <source>
        <dbReference type="SAM" id="Phobius"/>
    </source>
</evidence>
<comment type="caution">
    <text evidence="2">The sequence shown here is derived from an EMBL/GenBank/DDBJ whole genome shotgun (WGS) entry which is preliminary data.</text>
</comment>
<dbReference type="RefSeq" id="WP_379561189.1">
    <property type="nucleotide sequence ID" value="NZ_CP085256.1"/>
</dbReference>
<proteinExistence type="predicted"/>
<feature type="transmembrane region" description="Helical" evidence="1">
    <location>
        <begin position="96"/>
        <end position="114"/>
    </location>
</feature>
<dbReference type="Proteomes" id="UP001597451">
    <property type="component" value="Unassembled WGS sequence"/>
</dbReference>
<name>A0ABW5PZ99_9BACI</name>
<protein>
    <submittedName>
        <fullName evidence="2">CcdC family protein</fullName>
    </submittedName>
</protein>
<reference evidence="3" key="1">
    <citation type="journal article" date="2019" name="Int. J. Syst. Evol. Microbiol.">
        <title>The Global Catalogue of Microorganisms (GCM) 10K type strain sequencing project: providing services to taxonomists for standard genome sequencing and annotation.</title>
        <authorList>
            <consortium name="The Broad Institute Genomics Platform"/>
            <consortium name="The Broad Institute Genome Sequencing Center for Infectious Disease"/>
            <person name="Wu L."/>
            <person name="Ma J."/>
        </authorList>
    </citation>
    <scope>NUCLEOTIDE SEQUENCE [LARGE SCALE GENOMIC DNA]</scope>
    <source>
        <strain evidence="3">TISTR 1858</strain>
    </source>
</reference>
<accession>A0ABW5PZ99</accession>
<keyword evidence="3" id="KW-1185">Reference proteome</keyword>
<keyword evidence="1" id="KW-0472">Membrane</keyword>